<feature type="binding site" evidence="5">
    <location>
        <position position="257"/>
    </location>
    <ligand>
        <name>Fe cation</name>
        <dbReference type="ChEBI" id="CHEBI:24875"/>
        <note>catalytic</note>
    </ligand>
</feature>
<dbReference type="GO" id="GO:0010436">
    <property type="term" value="F:carotenoid dioxygenase activity"/>
    <property type="evidence" value="ECO:0007669"/>
    <property type="project" value="TreeGrafter"/>
</dbReference>
<feature type="binding site" evidence="5">
    <location>
        <position position="546"/>
    </location>
    <ligand>
        <name>Fe cation</name>
        <dbReference type="ChEBI" id="CHEBI:24875"/>
        <note>catalytic</note>
    </ligand>
</feature>
<evidence type="ECO:0000313" key="7">
    <source>
        <dbReference type="Proteomes" id="UP000325577"/>
    </source>
</evidence>
<dbReference type="Pfam" id="PF03055">
    <property type="entry name" value="RPE65"/>
    <property type="match status" value="1"/>
</dbReference>
<dbReference type="EMBL" id="CM018034">
    <property type="protein sequence ID" value="KAA8544388.1"/>
    <property type="molecule type" value="Genomic_DNA"/>
</dbReference>
<feature type="binding site" evidence="5">
    <location>
        <position position="372"/>
    </location>
    <ligand>
        <name>Fe cation</name>
        <dbReference type="ChEBI" id="CHEBI:24875"/>
        <note>catalytic</note>
    </ligand>
</feature>
<reference evidence="6 7" key="1">
    <citation type="submission" date="2019-09" db="EMBL/GenBank/DDBJ databases">
        <title>A chromosome-level genome assembly of the Chinese tupelo Nyssa sinensis.</title>
        <authorList>
            <person name="Yang X."/>
            <person name="Kang M."/>
            <person name="Yang Y."/>
            <person name="Xiong H."/>
            <person name="Wang M."/>
            <person name="Zhang Z."/>
            <person name="Wang Z."/>
            <person name="Wu H."/>
            <person name="Ma T."/>
            <person name="Liu J."/>
            <person name="Xi Z."/>
        </authorList>
    </citation>
    <scope>NUCLEOTIDE SEQUENCE [LARGE SCALE GENOMIC DNA]</scope>
    <source>
        <strain evidence="6">J267</strain>
        <tissue evidence="6">Leaf</tissue>
    </source>
</reference>
<evidence type="ECO:0000256" key="1">
    <source>
        <dbReference type="ARBA" id="ARBA00006787"/>
    </source>
</evidence>
<dbReference type="Proteomes" id="UP000325577">
    <property type="component" value="Linkage Group LG11"/>
</dbReference>
<evidence type="ECO:0000313" key="6">
    <source>
        <dbReference type="EMBL" id="KAA8544388.1"/>
    </source>
</evidence>
<evidence type="ECO:0000256" key="5">
    <source>
        <dbReference type="PIRSR" id="PIRSR604294-1"/>
    </source>
</evidence>
<sequence length="558" mass="62187">MFSLSSSSINTLFHENRITERTPSATSCSFYKPHFQAVAQSSKSVNKLGALPSSSQTVAVHHNPSIIETENNTKKVDPKFVLTGNFAPVDEMPPTQCLVIQGELPQSLNGAYIRNGPNPQHQPLGPHHLFEGDGMLHSIRLSGGQAIFCSRYVKTYKYNLERKAGVPLIPNFLSGFYGLTDLFRGTIIILARAINGQINLAEGFGVANTSLAFFFDSLFAMVETDLPYAIRVTQEGDIETIGRYNFAGQVFANMTAHPKIDAKTGELFAFRCFPVFPYLTFFRFDTNGLKEQDVPIFSMKGPTYVHDFAITERYAVFPDTQLEMDTMNMLTCKGMPLRSQSAKMPRIGIIPRCATSDSEMRWFEVPGFNGFHIINVWEEEDDSIIIIAPNVLISENLFQSMDKLHFSLEKLRIDMKTGMASRTILSKTSLELGSINAAYAGKKNRFAYMAMGEHIPKMSGVVKIDLELECEVSKRTYEDGCFGGEAFFVARDAGDPDCDEDDGYVVSYVHNEITKESRFVVMDAKSPTLEIVAAVKLPGRVPYGFHGLFVSENDLKKL</sequence>
<keyword evidence="3" id="KW-0223">Dioxygenase</keyword>
<comment type="cofactor">
    <cofactor evidence="5">
        <name>Fe(2+)</name>
        <dbReference type="ChEBI" id="CHEBI:29033"/>
    </cofactor>
    <text evidence="5">Binds 1 Fe(2+) ion per subunit.</text>
</comment>
<comment type="similarity">
    <text evidence="1">Belongs to the carotenoid oxygenase family.</text>
</comment>
<organism evidence="6 7">
    <name type="scientific">Nyssa sinensis</name>
    <dbReference type="NCBI Taxonomy" id="561372"/>
    <lineage>
        <taxon>Eukaryota</taxon>
        <taxon>Viridiplantae</taxon>
        <taxon>Streptophyta</taxon>
        <taxon>Embryophyta</taxon>
        <taxon>Tracheophyta</taxon>
        <taxon>Spermatophyta</taxon>
        <taxon>Magnoliopsida</taxon>
        <taxon>eudicotyledons</taxon>
        <taxon>Gunneridae</taxon>
        <taxon>Pentapetalae</taxon>
        <taxon>asterids</taxon>
        <taxon>Cornales</taxon>
        <taxon>Nyssaceae</taxon>
        <taxon>Nyssa</taxon>
    </lineage>
</organism>
<dbReference type="PANTHER" id="PTHR10543">
    <property type="entry name" value="BETA-CAROTENE DIOXYGENASE"/>
    <property type="match status" value="1"/>
</dbReference>
<dbReference type="OrthoDB" id="1069523at2759"/>
<keyword evidence="3" id="KW-0560">Oxidoreductase</keyword>
<feature type="binding site" evidence="5">
    <location>
        <position position="306"/>
    </location>
    <ligand>
        <name>Fe cation</name>
        <dbReference type="ChEBI" id="CHEBI:24875"/>
        <note>catalytic</note>
    </ligand>
</feature>
<dbReference type="PANTHER" id="PTHR10543:SF58">
    <property type="entry name" value="CAROTENOID CLEAVAGE DIOXYGENASE 4, CHLOROPLASTIC-RELATED"/>
    <property type="match status" value="1"/>
</dbReference>
<evidence type="ECO:0000256" key="2">
    <source>
        <dbReference type="ARBA" id="ARBA00022723"/>
    </source>
</evidence>
<gene>
    <name evidence="6" type="ORF">F0562_022400</name>
</gene>
<evidence type="ECO:0000256" key="4">
    <source>
        <dbReference type="ARBA" id="ARBA00023004"/>
    </source>
</evidence>
<accession>A0A5J5BNM9</accession>
<evidence type="ECO:0000256" key="3">
    <source>
        <dbReference type="ARBA" id="ARBA00022964"/>
    </source>
</evidence>
<dbReference type="GO" id="GO:0009570">
    <property type="term" value="C:chloroplast stroma"/>
    <property type="evidence" value="ECO:0007669"/>
    <property type="project" value="TreeGrafter"/>
</dbReference>
<keyword evidence="7" id="KW-1185">Reference proteome</keyword>
<protein>
    <recommendedName>
        <fullName evidence="8">9-cis-epoxycarotenoid dioxygenase</fullName>
    </recommendedName>
</protein>
<dbReference type="GO" id="GO:0016121">
    <property type="term" value="P:carotene catabolic process"/>
    <property type="evidence" value="ECO:0007669"/>
    <property type="project" value="TreeGrafter"/>
</dbReference>
<evidence type="ECO:0008006" key="8">
    <source>
        <dbReference type="Google" id="ProtNLM"/>
    </source>
</evidence>
<dbReference type="GO" id="GO:0046872">
    <property type="term" value="F:metal ion binding"/>
    <property type="evidence" value="ECO:0007669"/>
    <property type="project" value="UniProtKB-KW"/>
</dbReference>
<dbReference type="AlphaFoldDB" id="A0A5J5BNM9"/>
<keyword evidence="4 5" id="KW-0408">Iron</keyword>
<name>A0A5J5BNM9_9ASTE</name>
<dbReference type="InterPro" id="IPR004294">
    <property type="entry name" value="Carotenoid_Oase"/>
</dbReference>
<keyword evidence="2 5" id="KW-0479">Metal-binding</keyword>
<proteinExistence type="inferred from homology"/>